<evidence type="ECO:0000256" key="8">
    <source>
        <dbReference type="ARBA" id="ARBA00022490"/>
    </source>
</evidence>
<dbReference type="Gene3D" id="3.40.47.10">
    <property type="match status" value="2"/>
</dbReference>
<dbReference type="Gene3D" id="3.40.50.720">
    <property type="entry name" value="NAD(P)-binding Rossmann-like Domain"/>
    <property type="match status" value="2"/>
</dbReference>
<evidence type="ECO:0000256" key="2">
    <source>
        <dbReference type="ARBA" id="ARBA00004496"/>
    </source>
</evidence>
<dbReference type="InterPro" id="IPR018201">
    <property type="entry name" value="Ketoacyl_synth_AS"/>
</dbReference>
<dbReference type="InterPro" id="IPR020841">
    <property type="entry name" value="PKS_Beta-ketoAc_synthase_dom"/>
</dbReference>
<dbReference type="Gene3D" id="1.10.1240.100">
    <property type="match status" value="2"/>
</dbReference>
<dbReference type="CDD" id="cd00833">
    <property type="entry name" value="PKS"/>
    <property type="match status" value="2"/>
</dbReference>
<dbReference type="Gene3D" id="3.40.640.10">
    <property type="entry name" value="Type I PLP-dependent aspartate aminotransferase-like (Major domain)"/>
    <property type="match status" value="1"/>
</dbReference>
<dbReference type="InterPro" id="IPR049900">
    <property type="entry name" value="PKS_mFAS_DH"/>
</dbReference>
<dbReference type="GO" id="GO:0031177">
    <property type="term" value="F:phosphopantetheine binding"/>
    <property type="evidence" value="ECO:0007669"/>
    <property type="project" value="InterPro"/>
</dbReference>
<evidence type="ECO:0000259" key="16">
    <source>
        <dbReference type="PROSITE" id="PS50075"/>
    </source>
</evidence>
<dbReference type="InterPro" id="IPR020807">
    <property type="entry name" value="PKS_DH"/>
</dbReference>
<keyword evidence="7" id="KW-0596">Phosphopantetheine</keyword>
<comment type="subunit">
    <text evidence="6">Homotetramer.</text>
</comment>
<evidence type="ECO:0000256" key="13">
    <source>
        <dbReference type="ARBA" id="ARBA00054155"/>
    </source>
</evidence>
<dbReference type="Pfam" id="PF22621">
    <property type="entry name" value="CurL-like_PKS_C"/>
    <property type="match status" value="1"/>
</dbReference>
<dbReference type="Pfam" id="PF14765">
    <property type="entry name" value="PS-DH"/>
    <property type="match status" value="1"/>
</dbReference>
<dbReference type="InterPro" id="IPR057326">
    <property type="entry name" value="KR_dom"/>
</dbReference>
<comment type="pathway">
    <text evidence="3">Antibiotic biosynthesis.</text>
</comment>
<feature type="active site" description="Proton acceptor; for dehydratase activity" evidence="14">
    <location>
        <position position="1701"/>
    </location>
</feature>
<feature type="domain" description="Ketosynthase family 3 (KS3)" evidence="17">
    <location>
        <begin position="2612"/>
        <end position="3049"/>
    </location>
</feature>
<dbReference type="PROSITE" id="PS50075">
    <property type="entry name" value="CARRIER"/>
    <property type="match status" value="2"/>
</dbReference>
<dbReference type="Gene3D" id="3.10.129.110">
    <property type="entry name" value="Polyketide synthase dehydratase"/>
    <property type="match status" value="1"/>
</dbReference>
<evidence type="ECO:0000256" key="6">
    <source>
        <dbReference type="ARBA" id="ARBA00011881"/>
    </source>
</evidence>
<dbReference type="InterPro" id="IPR050091">
    <property type="entry name" value="PKS_NRPS_Biosynth_Enz"/>
</dbReference>
<dbReference type="EMBL" id="JF412274">
    <property type="protein sequence ID" value="AEH59109.1"/>
    <property type="molecule type" value="Genomic_DNA"/>
</dbReference>
<dbReference type="GO" id="GO:0005737">
    <property type="term" value="C:cytoplasm"/>
    <property type="evidence" value="ECO:0007669"/>
    <property type="project" value="UniProtKB-SubCell"/>
</dbReference>
<dbReference type="InterPro" id="IPR049490">
    <property type="entry name" value="C883_1060-like_KR_N"/>
</dbReference>
<dbReference type="FunFam" id="3.40.47.10:FF:000019">
    <property type="entry name" value="Polyketide synthase type I"/>
    <property type="match status" value="2"/>
</dbReference>
<feature type="domain" description="Ketosynthase family 3 (KS3)" evidence="17">
    <location>
        <begin position="1071"/>
        <end position="1492"/>
    </location>
</feature>
<dbReference type="GO" id="GO:0004315">
    <property type="term" value="F:3-oxoacyl-[acyl-carrier-protein] synthase activity"/>
    <property type="evidence" value="ECO:0007669"/>
    <property type="project" value="InterPro"/>
</dbReference>
<keyword evidence="9" id="KW-0597">Phosphoprotein</keyword>
<dbReference type="Pfam" id="PF09924">
    <property type="entry name" value="LPG_synthase_C"/>
    <property type="match status" value="1"/>
</dbReference>
<evidence type="ECO:0000256" key="4">
    <source>
        <dbReference type="ARBA" id="ARBA00005194"/>
    </source>
</evidence>
<evidence type="ECO:0000259" key="18">
    <source>
        <dbReference type="PROSITE" id="PS52019"/>
    </source>
</evidence>
<dbReference type="Pfam" id="PF02801">
    <property type="entry name" value="Ketoacyl-synt_C"/>
    <property type="match status" value="2"/>
</dbReference>
<dbReference type="InterPro" id="IPR001597">
    <property type="entry name" value="ArAA_b-elim_lyase/Thr_aldolase"/>
</dbReference>
<comment type="cofactor">
    <cofactor evidence="1">
        <name>pyridoxal 5'-phosphate</name>
        <dbReference type="ChEBI" id="CHEBI:597326"/>
    </cofactor>
</comment>
<comment type="subcellular location">
    <subcellularLocation>
        <location evidence="2">Cytoplasm</location>
    </subcellularLocation>
</comment>
<dbReference type="PROSITE" id="PS52004">
    <property type="entry name" value="KS3_2"/>
    <property type="match status" value="2"/>
</dbReference>
<dbReference type="Pfam" id="PF01212">
    <property type="entry name" value="Beta_elim_lyase"/>
    <property type="match status" value="1"/>
</dbReference>
<evidence type="ECO:0000256" key="11">
    <source>
        <dbReference type="ARBA" id="ARBA00022737"/>
    </source>
</evidence>
<dbReference type="SUPFAM" id="SSF53383">
    <property type="entry name" value="PLP-dependent transferases"/>
    <property type="match status" value="1"/>
</dbReference>
<dbReference type="GO" id="GO:0071770">
    <property type="term" value="P:DIM/DIP cell wall layer assembly"/>
    <property type="evidence" value="ECO:0007669"/>
    <property type="project" value="TreeGrafter"/>
</dbReference>
<dbReference type="PROSITE" id="PS52019">
    <property type="entry name" value="PKS_MFAS_DH"/>
    <property type="match status" value="1"/>
</dbReference>
<dbReference type="SUPFAM" id="SSF47336">
    <property type="entry name" value="ACP-like"/>
    <property type="match status" value="2"/>
</dbReference>
<dbReference type="SMART" id="SM00826">
    <property type="entry name" value="PKS_DH"/>
    <property type="match status" value="1"/>
</dbReference>
<feature type="domain" description="PKS/mFAS DH" evidence="18">
    <location>
        <begin position="1672"/>
        <end position="1955"/>
    </location>
</feature>
<evidence type="ECO:0000256" key="1">
    <source>
        <dbReference type="ARBA" id="ARBA00001933"/>
    </source>
</evidence>
<feature type="domain" description="Carrier" evidence="16">
    <location>
        <begin position="2466"/>
        <end position="2543"/>
    </location>
</feature>
<dbReference type="PROSITE" id="PS00606">
    <property type="entry name" value="KS3_1"/>
    <property type="match status" value="2"/>
</dbReference>
<dbReference type="UniPathway" id="UPA00094"/>
<evidence type="ECO:0000313" key="19">
    <source>
        <dbReference type="EMBL" id="AEH59109.1"/>
    </source>
</evidence>
<dbReference type="InterPro" id="IPR049551">
    <property type="entry name" value="PKS_DH_C"/>
</dbReference>
<dbReference type="InterPro" id="IPR024320">
    <property type="entry name" value="LPG_synthase_C"/>
</dbReference>
<dbReference type="SMART" id="SM00825">
    <property type="entry name" value="PKS_KS"/>
    <property type="match status" value="2"/>
</dbReference>
<evidence type="ECO:0000256" key="12">
    <source>
        <dbReference type="ARBA" id="ARBA00022898"/>
    </source>
</evidence>
<dbReference type="Pfam" id="PF22336">
    <property type="entry name" value="RhiE-like_linker"/>
    <property type="match status" value="1"/>
</dbReference>
<keyword evidence="12" id="KW-0663">Pyridoxal phosphate</keyword>
<keyword evidence="10" id="KW-0808">Transferase</keyword>
<dbReference type="GO" id="GO:0004312">
    <property type="term" value="F:fatty acid synthase activity"/>
    <property type="evidence" value="ECO:0007669"/>
    <property type="project" value="TreeGrafter"/>
</dbReference>
<dbReference type="SUPFAM" id="SSF53901">
    <property type="entry name" value="Thiolase-like"/>
    <property type="match status" value="2"/>
</dbReference>
<protein>
    <submittedName>
        <fullName evidence="19">Keto-hydroxyglutarate-aldolase/polyketide synthase</fullName>
    </submittedName>
</protein>
<dbReference type="InterPro" id="IPR036291">
    <property type="entry name" value="NAD(P)-bd_dom_sf"/>
</dbReference>
<accession>F8TUA6</accession>
<dbReference type="InterPro" id="IPR015421">
    <property type="entry name" value="PyrdxlP-dep_Trfase_major"/>
</dbReference>
<dbReference type="Pfam" id="PF21089">
    <property type="entry name" value="PKS_DH_N"/>
    <property type="match status" value="1"/>
</dbReference>
<comment type="pathway">
    <text evidence="4">Lipid metabolism; fatty acid biosynthesis.</text>
</comment>
<proteinExistence type="inferred from homology"/>
<dbReference type="InterPro" id="IPR014031">
    <property type="entry name" value="Ketoacyl_synth_C"/>
</dbReference>
<evidence type="ECO:0000256" key="14">
    <source>
        <dbReference type="PROSITE-ProRule" id="PRU01363"/>
    </source>
</evidence>
<dbReference type="InterPro" id="IPR013968">
    <property type="entry name" value="PKS_KR"/>
</dbReference>
<dbReference type="InterPro" id="IPR016039">
    <property type="entry name" value="Thiolase-like"/>
</dbReference>
<dbReference type="InterPro" id="IPR015424">
    <property type="entry name" value="PyrdxlP-dep_Trfase"/>
</dbReference>
<dbReference type="SMART" id="SM00822">
    <property type="entry name" value="PKS_KR"/>
    <property type="match status" value="2"/>
</dbReference>
<keyword evidence="8" id="KW-0963">Cytoplasm</keyword>
<evidence type="ECO:0000256" key="5">
    <source>
        <dbReference type="ARBA" id="ARBA00006484"/>
    </source>
</evidence>
<reference evidence="19" key="1">
    <citation type="journal article" date="2011" name="Chem. Biol.">
        <title>Identification and characterization of the lysobactin biosynthetic gene cluster reveals mechanistic insights into an unusual termination module architecture.</title>
        <authorList>
            <person name="Hou J."/>
            <person name="Robbel L."/>
            <person name="Marahiel M.A."/>
        </authorList>
    </citation>
    <scope>NUCLEOTIDE SEQUENCE</scope>
    <source>
        <strain evidence="19">ATCC 53042</strain>
    </source>
</reference>
<dbReference type="Gene3D" id="3.90.1150.10">
    <property type="entry name" value="Aspartate Aminotransferase, domain 1"/>
    <property type="match status" value="1"/>
</dbReference>
<dbReference type="GO" id="GO:0005886">
    <property type="term" value="C:plasma membrane"/>
    <property type="evidence" value="ECO:0007669"/>
    <property type="project" value="TreeGrafter"/>
</dbReference>
<keyword evidence="11" id="KW-0677">Repeat</keyword>
<comment type="similarity">
    <text evidence="5">Belongs to the short-chain dehydrogenases/reductases (SDR) family.</text>
</comment>
<dbReference type="PANTHER" id="PTHR43775">
    <property type="entry name" value="FATTY ACID SYNTHASE"/>
    <property type="match status" value="1"/>
</dbReference>
<dbReference type="Gene3D" id="1.10.1200.10">
    <property type="entry name" value="ACP-like"/>
    <property type="match status" value="2"/>
</dbReference>
<dbReference type="InterPro" id="IPR054514">
    <property type="entry name" value="RhiE-like_linker"/>
</dbReference>
<dbReference type="CDD" id="cd08953">
    <property type="entry name" value="KR_2_SDR_x"/>
    <property type="match status" value="2"/>
</dbReference>
<feature type="region of interest" description="N-terminal hotdog fold" evidence="14">
    <location>
        <begin position="1672"/>
        <end position="1791"/>
    </location>
</feature>
<evidence type="ECO:0000256" key="10">
    <source>
        <dbReference type="ARBA" id="ARBA00022679"/>
    </source>
</evidence>
<comment type="function">
    <text evidence="13">Involved in production of the polyketide antibiotic thailandamide.</text>
</comment>
<feature type="region of interest" description="C-terminal hotdog fold" evidence="14">
    <location>
        <begin position="1809"/>
        <end position="1955"/>
    </location>
</feature>
<dbReference type="InterPro" id="IPR009081">
    <property type="entry name" value="PP-bd_ACP"/>
</dbReference>
<dbReference type="Pfam" id="PF00550">
    <property type="entry name" value="PP-binding"/>
    <property type="match status" value="2"/>
</dbReference>
<dbReference type="InterPro" id="IPR015422">
    <property type="entry name" value="PyrdxlP-dep_Trfase_small"/>
</dbReference>
<dbReference type="InterPro" id="IPR020806">
    <property type="entry name" value="PKS_PP-bd"/>
</dbReference>
<dbReference type="SMART" id="SM01294">
    <property type="entry name" value="PKS_PP_betabranch"/>
    <property type="match status" value="1"/>
</dbReference>
<dbReference type="SUPFAM" id="SSF51735">
    <property type="entry name" value="NAD(P)-binding Rossmann-fold domains"/>
    <property type="match status" value="3"/>
</dbReference>
<dbReference type="InterPro" id="IPR036736">
    <property type="entry name" value="ACP-like_sf"/>
</dbReference>
<name>F8TUA6_9GAMM</name>
<evidence type="ECO:0000256" key="15">
    <source>
        <dbReference type="SAM" id="MobiDB-lite"/>
    </source>
</evidence>
<dbReference type="PANTHER" id="PTHR43775:SF37">
    <property type="entry name" value="SI:DKEY-61P9.11"/>
    <property type="match status" value="1"/>
</dbReference>
<dbReference type="SMART" id="SM00823">
    <property type="entry name" value="PKS_PP"/>
    <property type="match status" value="2"/>
</dbReference>
<dbReference type="Pfam" id="PF08659">
    <property type="entry name" value="KR"/>
    <property type="match status" value="2"/>
</dbReference>
<sequence length="3756" mass="402734">MKVGRRVRGGFAVSAVNPTSNPSLVRDVACAPRGSQSAQFPQDFLLSMADIDSNGSALPAKETPRFSGNSPRDRVRPCAPHSSHARHSPPLSAARRPRAQRRYRPSDMLNHEQLIERTESYLKALIADAAGLADGGRALDATAPFGELGVDSFRVLKIIKALEGDFGVLPKTLLFENFNIESLARYFAEKHGAVVATKFAGASAVAEPVAPSPLRSAAAPATVAVAAPAQRPAEPIRLLEQDLPHFPALEARVRELFDAHKNEGCVSRGTRNIAPNLFVGAAQRGYFNYARSGHTVLVYAYTGPEDYFAEIAGEMSAYCAQRGFQFNLFIDHALERIGDAAFTATPFGVLQRVHGLREFSLEGGAMKRLRYQIAKFEKAGDCRTVEYACGSDPAVDREIAAIVDRWCDGKTMVNPLIQLVREEIVQGRLHPQHRLFLTWLDGALQNVILISRMSLALNGYLMDLEFYPREMPLGGLEYAIVNIMRTLREEGCDLLSLGGTYGCRLETSANADPAVDRILDDLHSQGIFNDEGNLQFKNKFRPENRTIYLCRPAAGSGGDNVLDLIMMIADPARTQTSEADNHTHRPGAVEAAPAQATSLAPAAAARNEASSETQGAFEGLQGQPRSFALARHGFNPLNLPSCDVEFDLKTDSWAQLDSDYVAAGLAALRARLGEPAELDSALRGLFPFRHFVLAGSGRDAERLLCLAWGASGTVLQNLLFPTAIYHQIEHGLSPRELPHPQLFQLDAPYPYKAELDWPALQQALAEPGATFAFCWIELSDNASGGQPLSLAHLRKLKAALAERGIALVLDATRALENAHYLAAHSSEFAGRDIWDALRELLSCADAATVSLAKDFGVAKGGLIACNDEALLRRLQEAAAHEGDGLDAVERKLLALALSDRDGIAARIQRRVAATAELWRTLKHGGVPVVAPAGGHCVLIDVKAIAAFAGLERPVASFLAWLYLATGVRAGAHSVGMQKGNALDALVRLAVPVGLKPEQAAQIGARIAAALAEPHDIPELHGGDERLADPYARFALRRYLRSSAAQVAVDADEAAPAAETSAVAIAAPAPVREDIAVVGMGGRYPGAASLDEFWDNLRSGRDSVGPMPRERLARRQRKAPSRDYRGGFLDCVDRFDSLFFNISPREAEVLDPQERLFLEVAWETLEDAGYYPELLAQDPRTRKVGVFVGAVWAMYQMLGVEEKLAGRPLTPNSFLWSVANRVSYWMNFSGPSLSVDTACSSSLTALHLACEAIRNGDCTAALVGGVNLDLHQHKFDINHAGGALSPDGVCSSFGASANGYVAGEGVGALLLKPLSQALADRDQIYGVIRGAVVNHGGRTSGYTVPNPRAQGELVAAALAKAGVDPASVGYIEAHGTGTELGDPIEIAGLSQAFASAGLPARACAVGSVKTNIGHLEAAAGVVGVSKVLLQMRHRQLVPSLHSAELNPHIDFDATPFYVQRELQDWTPRGATPLRAGVSSFGAGGANAHVVIEQYPSAVDEEPVPAPLLFPLSARTPEQLREMAQRLRAHLLRDFVAHRPVDIAYTLQHGRKTFEHRLALIASDRDELIARLDAFLSGAADADALSGHARGGEGLTKLLDRSEREQLLDLLARNRDPRKLAQLWIEGLLPDCRGLAADAGRRVSLPTYPFADKRHWIAGDEPLALAGVAGASLHPLLDRNESTFQRQLFAKRFRADEFVLAEHLVSGRPTLPGTAYLEMARKAGELATGCALRAIRNVTWISPLSAEPGAATEAWIELKPAAESVQFEVFGETADGGKRSYAQGRLLFRGADEAPPADEFVDLDAIRARCAPALSGPQAYPLFEGLGMRYGASFQALQEVARNPQEVLARLRLPALREADAGFELHPCLLDAAMQAGVVAQLGDAGGEMKVPYSLGEVELRHPLSAECYSYVTRGGNAGSAVSRDDVTIVDADGRVLARIREAVGVPLTQVHEKPAAAAHTDGEEVFEELYYSHEWRAAELGEGVDDGTALWLLDSDEILYAALRARGVNAALAVPGEDYADLGGGRFRLNPREREHYARALAALAAQGRAPQRIVCHWAKFEAPQDDAALDAALAHAPYALLALAQALAESKPAGRVRLCWLHRGGAALQPHNEAVDGFLRSLALEHPKFDCKTVALDEAPAERVALRVLAELDARAQLEPSARYRDGAREIRRLVRVEPAVHAALAARENPVYVITGGAGGLGLLFAEHFASQGGARLLLTGRSALDPQREAELERLRELGAQVIYAAADVSRADEAERVLALARDRYGRIDGIVHAAGVLRDSFARNKSAQDLDAVFAPKIRGALHLDRFSAGDELDCFVLFSSLAALGGNTGQCDYAYANHWLDSFAAQRDSLRAAGLRHGRSLSVNWSLWADGGMKLDAQTELFFRKNLGIKPLDAAVGVAALAKALSLGRAQVAVLEGARAKIEQAWGLNREIAVAPLAAPAVVAAALAPAPAASNAGQGDALAAEVVKTLSALVMDMLKLGADELDLDGILLDLGFDSIGLTGFANAINERYALDINPVLFFEYPSIRAIAGALTSEHAEAVRKVHALAGAPAVAAPAAAAAVRNEAAPAATPAFAGKQWQAPSAPAEAATESAAAPGFAREERFAREPIAIVGIAGTLPQSDDLHEFWLNLEQERDLVTEIPRDRWIWEDVHGNPLKEANKSYSKWGGFMREVDKFDPLFFGITPREAEMMDPQQRLLIQAVWSAIEDSGHKVSDLSGTRTGLFVGVSAKDYIDVLAEHQSTLDGYSASGNSHSILANRVSYLFNLRGPSAPLDTACSSSLVALHRAIESIHTGSSEMAIVAGVQVMLTSVAHISLSSAGMLSPDGRCRTFNKDANGYVRGEGVGAVLIKPLARALADGDPIHAVIRATAENHGGRVTNLTAPNPKAQAELLVEAYDKARIDPATVGYIECHGTGTSLGDPIEIQALKKSFADLYARHGRAAPAQPHCGLSSVKTNIGHLEPAAGMAGLLKALLAMRHGKIPALLHFEELNPYIDLKGSPFYIVDRTVDWPAPRGADGAPLPRRAGVSSFGWGGANAHVVLEEHARPERSDHAHAPVPVLLSARDGERLRDYAGKLAAHLRREPAERCDLRDLAYTLQIGRDPMNERLALMAASREELAQKLQAFADGGEAAGLRHGRVARGKDEAGLLGDDEDIRRSVIAQLVAAGKWERVLELWVKGLDPDWATLHAAGAFGAFAPRRLSLPTYPFARERYWIDTSAKPAKPTSTPEAAPAKPAQEPAQHLFFHERWQTLGPAPAEPARAAPTVLVFGDDADFAACANDATLAHAVPVRRGETMRALERSYECREGDAEQLQALLTAVPVGEGEALEIVYAWSRGRGEAGVRDLFALFTAIKHSGRAVSRLVLAGDYDPRRAETCWDYAWIGFERSLKLHLARTAIALVYADDGALDAAQAWRAGVRGGALWRRGGRWLQLSYAAHELPDEPAAPLLKHGGGYLITGGCGALGQLFARHLAREANARLLLTGRSPMSERIQAQLDELRALGAVDAVYHALDLGDEAAMAAWPQTLPFALCGVLHAAGVESHSAFFEKSAADLDAVLRPKTAGSAALDRALAAQPLDFVCYFSSSSAMLGDFGACDYAIANRYQMAYAEHRRGSGAAGRTLAINWPLWAQGGMGAADPAQTAAYLKRTGLEALRSEDGLAIWRALLGEERGQTLVMAGQPGKVGALLDRLYGLAPSARGDGGRSEVQALLGGLSRSAPAHSAGELDAQRLQALRSLIKAELLGLQAAEK</sequence>
<dbReference type="Pfam" id="PF00109">
    <property type="entry name" value="ketoacyl-synt"/>
    <property type="match status" value="2"/>
</dbReference>
<dbReference type="GO" id="GO:0006520">
    <property type="term" value="P:amino acid metabolic process"/>
    <property type="evidence" value="ECO:0007669"/>
    <property type="project" value="InterPro"/>
</dbReference>
<evidence type="ECO:0000256" key="9">
    <source>
        <dbReference type="ARBA" id="ARBA00022553"/>
    </source>
</evidence>
<evidence type="ECO:0000256" key="7">
    <source>
        <dbReference type="ARBA" id="ARBA00022450"/>
    </source>
</evidence>
<dbReference type="GO" id="GO:0016829">
    <property type="term" value="F:lyase activity"/>
    <property type="evidence" value="ECO:0007669"/>
    <property type="project" value="InterPro"/>
</dbReference>
<feature type="active site" description="Proton donor; for dehydratase activity" evidence="14">
    <location>
        <position position="1869"/>
    </location>
</feature>
<evidence type="ECO:0000256" key="3">
    <source>
        <dbReference type="ARBA" id="ARBA00004792"/>
    </source>
</evidence>
<feature type="region of interest" description="Disordered" evidence="15">
    <location>
        <begin position="56"/>
        <end position="104"/>
    </location>
</feature>
<dbReference type="Pfam" id="PF21394">
    <property type="entry name" value="Beta-ketacyl_N"/>
    <property type="match status" value="1"/>
</dbReference>
<dbReference type="InterPro" id="IPR042104">
    <property type="entry name" value="PKS_dehydratase_sf"/>
</dbReference>
<dbReference type="InterPro" id="IPR049552">
    <property type="entry name" value="PKS_DH_N"/>
</dbReference>
<feature type="domain" description="Carrier" evidence="16">
    <location>
        <begin position="116"/>
        <end position="191"/>
    </location>
</feature>
<evidence type="ECO:0000259" key="17">
    <source>
        <dbReference type="PROSITE" id="PS52004"/>
    </source>
</evidence>
<dbReference type="InterPro" id="IPR014030">
    <property type="entry name" value="Ketoacyl_synth_N"/>
</dbReference>
<dbReference type="GO" id="GO:0006633">
    <property type="term" value="P:fatty acid biosynthetic process"/>
    <property type="evidence" value="ECO:0007669"/>
    <property type="project" value="UniProtKB-UniPathway"/>
</dbReference>
<organism evidence="19">
    <name type="scientific">Lysobacter sp. ATCC 53042</name>
    <dbReference type="NCBI Taxonomy" id="324869"/>
    <lineage>
        <taxon>Bacteria</taxon>
        <taxon>Pseudomonadati</taxon>
        <taxon>Pseudomonadota</taxon>
        <taxon>Gammaproteobacteria</taxon>
        <taxon>Lysobacterales</taxon>
        <taxon>Lysobacteraceae</taxon>
        <taxon>Lysobacter</taxon>
    </lineage>
</organism>